<comment type="caution">
    <text evidence="2">The sequence shown here is derived from an EMBL/GenBank/DDBJ whole genome shotgun (WGS) entry which is preliminary data.</text>
</comment>
<dbReference type="Gene3D" id="1.20.1640.10">
    <property type="entry name" value="Multidrug efflux transporter AcrB transmembrane domain"/>
    <property type="match status" value="3"/>
</dbReference>
<dbReference type="RefSeq" id="WP_066268503.1">
    <property type="nucleotide sequence ID" value="NZ_JARMAB010000003.1"/>
</dbReference>
<dbReference type="Gene3D" id="3.30.70.1440">
    <property type="entry name" value="Multidrug efflux transporter AcrB pore domain"/>
    <property type="match status" value="1"/>
</dbReference>
<dbReference type="Proteomes" id="UP001341444">
    <property type="component" value="Unassembled WGS sequence"/>
</dbReference>
<dbReference type="PANTHER" id="PTHR32063:SF0">
    <property type="entry name" value="SWARMING MOTILITY PROTEIN SWRC"/>
    <property type="match status" value="1"/>
</dbReference>
<keyword evidence="1" id="KW-1133">Transmembrane helix</keyword>
<feature type="transmembrane region" description="Helical" evidence="1">
    <location>
        <begin position="501"/>
        <end position="528"/>
    </location>
</feature>
<evidence type="ECO:0000313" key="2">
    <source>
        <dbReference type="EMBL" id="MED1201830.1"/>
    </source>
</evidence>
<dbReference type="SUPFAM" id="SSF82866">
    <property type="entry name" value="Multidrug efflux transporter AcrB transmembrane domain"/>
    <property type="match status" value="2"/>
</dbReference>
<gene>
    <name evidence="2" type="ORF">P4T90_01865</name>
</gene>
<dbReference type="EMBL" id="JARMAB010000003">
    <property type="protein sequence ID" value="MED1201830.1"/>
    <property type="molecule type" value="Genomic_DNA"/>
</dbReference>
<keyword evidence="1" id="KW-0472">Membrane</keyword>
<protein>
    <submittedName>
        <fullName evidence="2">Efflux RND transporter permease subunit</fullName>
    </submittedName>
</protein>
<sequence length="1053" mass="113508">MNKILKFSLKNTIAIILLAILVIVGGIYSTNNIKVESFPNLVMPTLFVQATYGGHSTQELEDQLTNPIEDSIKQQKGYDTLTSTSRNNSATITVSYPFHTDIDKQKSTLEEAINKVTIPDGAKVEVQKLDNAAQPVYEVAFAGSGNQDIQSSLENDLVPKLERVSGVGTVSLDGTKTKKISIVVNQDKANKYGLTLLNIQDAIQSKNYNVAFGQVNSDGTKISLVMVGNSGSIKDLKNTEIAVGETNQQTSGTSNSYAGATNPQNGGASSFYIGSGNQQTGSAKASVQQPVKVKLSDLANIQTVYSQDEITRSNGKDSLLLSVTKTQDANTTEVVNNIKDTISTFNKDHHYTIYTVTDQGKDVQDSISSLLKEGGYGILFAILVILLFLRNIRATLIAIVSLPLSILATITVLNQMDYTLNMMTLGGMAVAVGRIIDDSIVVIENIFRWRQENKQISMKEVALHATKEVFGAVTSSTLTTMVVFLPIAFVTGILGEIFRPFALAVVFSILASLIVAMILVPVLGSIFFKNVKHVEKPSRIVWLYEKILRGAFRKKALVIILSLLLLVGSFAMIPKLGVAFLPSDDTNPSIQANITVPSFLSVDQMNSVAKNVEAYLKNKKGIDYSQVSVGISGGSAMMFGGDNNVIQFYIHFKSGQNMNNLLDVYRNDIEKIAQSDYKDSAVTVSQAQSSWNQTGNNIDIQLYGSDLSKLTDASNQVTKLLSKNNQLKNITSNVGSNQKQWKFEVNSAGDKAGVTYQQLMSAIRDYVSTTVVGNYDINGTTQEVDLSYDKQITSKADLENIEMKTSEGTKKVSDVATITEVNVPTTLYQDDGNQLVKISAVIKGNDTTKVTDEVKKDINTLSLPKGITVSYDGGAKMTSDGLSSLGLAMGAAVGLVFIVLTVTFSGILTPLVILSSLLFVPIGALGGLLISGQPISMSAMIGMLMLIGVVVSNAIVLLDRVEKNRKRGTELQEAIVEAAKIRLRPILMTAFATIFALIPLATSTSSSGLISKGLAVAVIGGLTTSTLLTLIFVPVLYSLVGKFRNNLTDDDLK</sequence>
<feature type="transmembrane region" description="Helical" evidence="1">
    <location>
        <begin position="468"/>
        <end position="495"/>
    </location>
</feature>
<feature type="transmembrane region" description="Helical" evidence="1">
    <location>
        <begin position="985"/>
        <end position="1002"/>
    </location>
</feature>
<proteinExistence type="predicted"/>
<dbReference type="Pfam" id="PF00873">
    <property type="entry name" value="ACR_tran"/>
    <property type="match status" value="2"/>
</dbReference>
<dbReference type="PRINTS" id="PR00702">
    <property type="entry name" value="ACRIFLAVINRP"/>
</dbReference>
<dbReference type="Gene3D" id="3.30.2090.10">
    <property type="entry name" value="Multidrug efflux transporter AcrB TolC docking domain, DN and DC subdomains"/>
    <property type="match status" value="3"/>
</dbReference>
<dbReference type="Gene3D" id="3.30.70.1430">
    <property type="entry name" value="Multidrug efflux transporter AcrB pore domain"/>
    <property type="match status" value="2"/>
</dbReference>
<feature type="transmembrane region" description="Helical" evidence="1">
    <location>
        <begin position="911"/>
        <end position="931"/>
    </location>
</feature>
<feature type="transmembrane region" description="Helical" evidence="1">
    <location>
        <begin position="885"/>
        <end position="904"/>
    </location>
</feature>
<dbReference type="PANTHER" id="PTHR32063">
    <property type="match status" value="1"/>
</dbReference>
<organism evidence="2 3">
    <name type="scientific">Heyndrickxia acidicola</name>
    <dbReference type="NCBI Taxonomy" id="209389"/>
    <lineage>
        <taxon>Bacteria</taxon>
        <taxon>Bacillati</taxon>
        <taxon>Bacillota</taxon>
        <taxon>Bacilli</taxon>
        <taxon>Bacillales</taxon>
        <taxon>Bacillaceae</taxon>
        <taxon>Heyndrickxia</taxon>
    </lineage>
</organism>
<reference evidence="2 3" key="1">
    <citation type="submission" date="2023-03" db="EMBL/GenBank/DDBJ databases">
        <title>Bacillus Genome Sequencing.</title>
        <authorList>
            <person name="Dunlap C."/>
        </authorList>
    </citation>
    <scope>NUCLEOTIDE SEQUENCE [LARGE SCALE GENOMIC DNA]</scope>
    <source>
        <strain evidence="2 3">B-23453</strain>
    </source>
</reference>
<dbReference type="SUPFAM" id="SSF82714">
    <property type="entry name" value="Multidrug efflux transporter AcrB TolC docking domain, DN and DC subdomains"/>
    <property type="match status" value="2"/>
</dbReference>
<accession>A0ABU6MBE8</accession>
<dbReference type="Gene3D" id="3.30.70.1320">
    <property type="entry name" value="Multidrug efflux transporter AcrB pore domain like"/>
    <property type="match status" value="2"/>
</dbReference>
<dbReference type="InterPro" id="IPR001036">
    <property type="entry name" value="Acrflvin-R"/>
</dbReference>
<dbReference type="InterPro" id="IPR027463">
    <property type="entry name" value="AcrB_DN_DC_subdom"/>
</dbReference>
<feature type="transmembrane region" description="Helical" evidence="1">
    <location>
        <begin position="1014"/>
        <end position="1037"/>
    </location>
</feature>
<keyword evidence="1" id="KW-0812">Transmembrane</keyword>
<evidence type="ECO:0000313" key="3">
    <source>
        <dbReference type="Proteomes" id="UP001341444"/>
    </source>
</evidence>
<feature type="transmembrane region" description="Helical" evidence="1">
    <location>
        <begin position="556"/>
        <end position="581"/>
    </location>
</feature>
<feature type="transmembrane region" description="Helical" evidence="1">
    <location>
        <begin position="396"/>
        <end position="413"/>
    </location>
</feature>
<name>A0ABU6MBE8_9BACI</name>
<feature type="transmembrane region" description="Helical" evidence="1">
    <location>
        <begin position="937"/>
        <end position="958"/>
    </location>
</feature>
<dbReference type="SUPFAM" id="SSF82693">
    <property type="entry name" value="Multidrug efflux transporter AcrB pore domain, PN1, PN2, PC1 and PC2 subdomains"/>
    <property type="match status" value="2"/>
</dbReference>
<keyword evidence="3" id="KW-1185">Reference proteome</keyword>
<evidence type="ECO:0000256" key="1">
    <source>
        <dbReference type="SAM" id="Phobius"/>
    </source>
</evidence>